<dbReference type="InterPro" id="IPR004027">
    <property type="entry name" value="SEC_C_motif"/>
</dbReference>
<dbReference type="Gene3D" id="1.25.40.10">
    <property type="entry name" value="Tetratricopeptide repeat domain"/>
    <property type="match status" value="1"/>
</dbReference>
<evidence type="ECO:0000313" key="2">
    <source>
        <dbReference type="EMBL" id="MDQ7917155.1"/>
    </source>
</evidence>
<evidence type="ECO:0000313" key="3">
    <source>
        <dbReference type="Proteomes" id="UP001230915"/>
    </source>
</evidence>
<dbReference type="Proteomes" id="UP001230915">
    <property type="component" value="Unassembled WGS sequence"/>
</dbReference>
<name>A0ABU1A0P6_9FLAO</name>
<dbReference type="InterPro" id="IPR011990">
    <property type="entry name" value="TPR-like_helical_dom_sf"/>
</dbReference>
<dbReference type="RefSeq" id="WP_308863868.1">
    <property type="nucleotide sequence ID" value="NZ_JAVHUL010000012.1"/>
</dbReference>
<accession>A0ABU1A0P6</accession>
<dbReference type="Pfam" id="PF02810">
    <property type="entry name" value="SEC-C"/>
    <property type="match status" value="1"/>
</dbReference>
<feature type="region of interest" description="Disordered" evidence="1">
    <location>
        <begin position="521"/>
        <end position="545"/>
    </location>
</feature>
<feature type="compositionally biased region" description="Basic and acidic residues" evidence="1">
    <location>
        <begin position="527"/>
        <end position="538"/>
    </location>
</feature>
<reference evidence="2 3" key="1">
    <citation type="submission" date="2023-08" db="EMBL/GenBank/DDBJ databases">
        <title>Mesonia sp. MT50, isolated from deep-sea sediment of the Mariana Trench.</title>
        <authorList>
            <person name="Fu H."/>
        </authorList>
    </citation>
    <scope>NUCLEOTIDE SEQUENCE [LARGE SCALE GENOMIC DNA]</scope>
    <source>
        <strain evidence="2 3">MT50</strain>
    </source>
</reference>
<protein>
    <submittedName>
        <fullName evidence="2">DUF1186 domain-containing protein</fullName>
    </submittedName>
</protein>
<dbReference type="Pfam" id="PF06685">
    <property type="entry name" value="DUF1186"/>
    <property type="match status" value="1"/>
</dbReference>
<dbReference type="Gene3D" id="3.10.450.50">
    <property type="match status" value="1"/>
</dbReference>
<comment type="caution">
    <text evidence="2">The sequence shown here is derived from an EMBL/GenBank/DDBJ whole genome shotgun (WGS) entry which is preliminary data.</text>
</comment>
<gene>
    <name evidence="2" type="ORF">RBU60_06170</name>
</gene>
<proteinExistence type="predicted"/>
<organism evidence="2 3">
    <name type="scientific">Mesonia profundi</name>
    <dbReference type="NCBI Taxonomy" id="3070998"/>
    <lineage>
        <taxon>Bacteria</taxon>
        <taxon>Pseudomonadati</taxon>
        <taxon>Bacteroidota</taxon>
        <taxon>Flavobacteriia</taxon>
        <taxon>Flavobacteriales</taxon>
        <taxon>Flavobacteriaceae</taxon>
        <taxon>Mesonia</taxon>
    </lineage>
</organism>
<keyword evidence="3" id="KW-1185">Reference proteome</keyword>
<evidence type="ECO:0000256" key="1">
    <source>
        <dbReference type="SAM" id="MobiDB-lite"/>
    </source>
</evidence>
<dbReference type="InterPro" id="IPR010602">
    <property type="entry name" value="DUF1186"/>
</dbReference>
<dbReference type="SUPFAM" id="SSF103642">
    <property type="entry name" value="Sec-C motif"/>
    <property type="match status" value="1"/>
</dbReference>
<dbReference type="EMBL" id="JAVHUL010000012">
    <property type="protein sequence ID" value="MDQ7917155.1"/>
    <property type="molecule type" value="Genomic_DNA"/>
</dbReference>
<sequence length="555" mass="66450">MEDSRYEQRNYKITNDPEILNKQNCVTPFIQEIIEDIHPDVEKGRKYMIQKLQKLITKYPQVPIFKNFLTVVYKQRGEMEKAIQLNKRLHKEHPDYFFGKVNLAAEYLTSQEYDKIPEVLGEEMELQDLYPNRDTFHIAEFISFYQISGLYYLYTGDLEQAEIRLEMIQELDKDNPKVLDLEWRIEDYKTELELEQDIDHEIPPEPYKTGADRHSHLQTLEAPKFNFPLQMQWLYEEDYDFPENKLQKILALEREPLIKDLQKVLNDSILRFEYFLNDPENEEFTMFPIHALFIICELKATEAIPTILEVLQQDEEIYETWFGDFINDIVNSIVFTFGEEHYKQFFEFLKLPNLYTFSKSYVSEGFIYLLREKPALRQQFLSDYKHILDFFIEKQEDEDYTNELTYGLIISDVVSAGFKELLPEITKLYKLNLVAEDVCGDLEEIEKNIQETELNYLKKEFHKSNFFEKYHLWKVGYESYLEKEFEDIDFEEEEDFLEDDDFDDDDDVSFDEEAFQRLILNNQDSEPSIKPKEPRRNDPCPCGSGKKYKKCCLNA</sequence>
<dbReference type="SUPFAM" id="SSF48452">
    <property type="entry name" value="TPR-like"/>
    <property type="match status" value="1"/>
</dbReference>